<reference evidence="4 5" key="1">
    <citation type="submission" date="2018-06" db="EMBL/GenBank/DDBJ databases">
        <title>Genomic Encyclopedia of Type Strains, Phase IV (KMG-IV): sequencing the most valuable type-strain genomes for metagenomic binning, comparative biology and taxonomic classification.</title>
        <authorList>
            <person name="Goeker M."/>
        </authorList>
    </citation>
    <scope>NUCLEOTIDE SEQUENCE [LARGE SCALE GENOMIC DNA]</scope>
    <source>
        <strain evidence="4 5">DSM 24875</strain>
    </source>
</reference>
<comment type="caution">
    <text evidence="4">The sequence shown here is derived from an EMBL/GenBank/DDBJ whole genome shotgun (WGS) entry which is preliminary data.</text>
</comment>
<sequence>MEKKVVSRVRKVGGSLMVTIPSDLVEAFGLRAQQEVTLISREGEIAVQPVAPRPRRYSLEELIASMDLSAPQAPEEAEWEDAPRVGREII</sequence>
<dbReference type="PANTHER" id="PTHR40516:SF1">
    <property type="entry name" value="ANTITOXIN CHPS-RELATED"/>
    <property type="match status" value="1"/>
</dbReference>
<gene>
    <name evidence="4" type="ORF">DFR50_13444</name>
</gene>
<dbReference type="InterPro" id="IPR037914">
    <property type="entry name" value="SpoVT-AbrB_sf"/>
</dbReference>
<evidence type="ECO:0000313" key="5">
    <source>
        <dbReference type="Proteomes" id="UP000253529"/>
    </source>
</evidence>
<proteinExistence type="predicted"/>
<dbReference type="AlphaFoldDB" id="A0A366ETG7"/>
<dbReference type="InterPro" id="IPR007159">
    <property type="entry name" value="SpoVT-AbrB_dom"/>
</dbReference>
<dbReference type="OrthoDB" id="9795766at2"/>
<organism evidence="4 5">
    <name type="scientific">Roseiarcus fermentans</name>
    <dbReference type="NCBI Taxonomy" id="1473586"/>
    <lineage>
        <taxon>Bacteria</taxon>
        <taxon>Pseudomonadati</taxon>
        <taxon>Pseudomonadota</taxon>
        <taxon>Alphaproteobacteria</taxon>
        <taxon>Hyphomicrobiales</taxon>
        <taxon>Roseiarcaceae</taxon>
        <taxon>Roseiarcus</taxon>
    </lineage>
</organism>
<dbReference type="Proteomes" id="UP000253529">
    <property type="component" value="Unassembled WGS sequence"/>
</dbReference>
<protein>
    <submittedName>
        <fullName evidence="4">Antitoxin ChpS</fullName>
    </submittedName>
</protein>
<evidence type="ECO:0000259" key="3">
    <source>
        <dbReference type="PROSITE" id="PS51740"/>
    </source>
</evidence>
<keyword evidence="1" id="KW-0238">DNA-binding</keyword>
<dbReference type="SMART" id="SM00966">
    <property type="entry name" value="SpoVT_AbrB"/>
    <property type="match status" value="1"/>
</dbReference>
<evidence type="ECO:0000256" key="2">
    <source>
        <dbReference type="SAM" id="MobiDB-lite"/>
    </source>
</evidence>
<feature type="region of interest" description="Disordered" evidence="2">
    <location>
        <begin position="69"/>
        <end position="90"/>
    </location>
</feature>
<evidence type="ECO:0000313" key="4">
    <source>
        <dbReference type="EMBL" id="RBP05681.1"/>
    </source>
</evidence>
<dbReference type="GO" id="GO:0003677">
    <property type="term" value="F:DNA binding"/>
    <property type="evidence" value="ECO:0007669"/>
    <property type="project" value="UniProtKB-UniRule"/>
</dbReference>
<dbReference type="PROSITE" id="PS51740">
    <property type="entry name" value="SPOVT_ABRB"/>
    <property type="match status" value="1"/>
</dbReference>
<name>A0A366ETG7_9HYPH</name>
<dbReference type="Gene3D" id="2.10.260.10">
    <property type="match status" value="1"/>
</dbReference>
<dbReference type="PANTHER" id="PTHR40516">
    <property type="entry name" value="ANTITOXIN CHPS-RELATED"/>
    <property type="match status" value="1"/>
</dbReference>
<evidence type="ECO:0000256" key="1">
    <source>
        <dbReference type="PROSITE-ProRule" id="PRU01076"/>
    </source>
</evidence>
<dbReference type="RefSeq" id="WP_113891831.1">
    <property type="nucleotide sequence ID" value="NZ_QNRK01000034.1"/>
</dbReference>
<dbReference type="SUPFAM" id="SSF89447">
    <property type="entry name" value="AbrB/MazE/MraZ-like"/>
    <property type="match status" value="1"/>
</dbReference>
<dbReference type="Pfam" id="PF04014">
    <property type="entry name" value="MazE_antitoxin"/>
    <property type="match status" value="1"/>
</dbReference>
<dbReference type="EMBL" id="QNRK01000034">
    <property type="protein sequence ID" value="RBP05681.1"/>
    <property type="molecule type" value="Genomic_DNA"/>
</dbReference>
<accession>A0A366ETG7</accession>
<feature type="compositionally biased region" description="Basic and acidic residues" evidence="2">
    <location>
        <begin position="81"/>
        <end position="90"/>
    </location>
</feature>
<dbReference type="GO" id="GO:0097351">
    <property type="term" value="F:toxin sequestering activity"/>
    <property type="evidence" value="ECO:0007669"/>
    <property type="project" value="InterPro"/>
</dbReference>
<feature type="domain" description="SpoVT-AbrB" evidence="3">
    <location>
        <begin position="7"/>
        <end position="52"/>
    </location>
</feature>
<dbReference type="InterPro" id="IPR039052">
    <property type="entry name" value="Antitox_PemI-like"/>
</dbReference>
<keyword evidence="5" id="KW-1185">Reference proteome</keyword>